<dbReference type="InterPro" id="IPR001547">
    <property type="entry name" value="Glyco_hydro_5"/>
</dbReference>
<evidence type="ECO:0000313" key="6">
    <source>
        <dbReference type="EMBL" id="KMO71530.1"/>
    </source>
</evidence>
<dbReference type="PROSITE" id="PS51257">
    <property type="entry name" value="PROKAR_LIPOPROTEIN"/>
    <property type="match status" value="1"/>
</dbReference>
<feature type="domain" description="Glycoside hydrolase family 5" evidence="5">
    <location>
        <begin position="39"/>
        <end position="297"/>
    </location>
</feature>
<accession>A0A0J6VKK8</accession>
<dbReference type="InterPro" id="IPR017853">
    <property type="entry name" value="GH"/>
</dbReference>
<dbReference type="STRING" id="37916.MCHLDSM_04461"/>
<organism evidence="6 7">
    <name type="scientific">Mycolicibacterium chlorophenolicum</name>
    <dbReference type="NCBI Taxonomy" id="37916"/>
    <lineage>
        <taxon>Bacteria</taxon>
        <taxon>Bacillati</taxon>
        <taxon>Actinomycetota</taxon>
        <taxon>Actinomycetes</taxon>
        <taxon>Mycobacteriales</taxon>
        <taxon>Mycobacteriaceae</taxon>
        <taxon>Mycolicibacterium</taxon>
    </lineage>
</organism>
<feature type="chain" id="PRO_5038463263" evidence="4">
    <location>
        <begin position="22"/>
        <end position="349"/>
    </location>
</feature>
<dbReference type="EMBL" id="JYNL01000053">
    <property type="protein sequence ID" value="KMO71530.1"/>
    <property type="molecule type" value="Genomic_DNA"/>
</dbReference>
<gene>
    <name evidence="6" type="primary">xynB</name>
    <name evidence="6" type="ORF">MCHLDSM_04461</name>
</gene>
<keyword evidence="7" id="KW-1185">Reference proteome</keyword>
<comment type="similarity">
    <text evidence="3">Belongs to the glycosyl hydrolase 5 (cellulase A) family.</text>
</comment>
<evidence type="ECO:0000256" key="1">
    <source>
        <dbReference type="ARBA" id="ARBA00022801"/>
    </source>
</evidence>
<evidence type="ECO:0000256" key="3">
    <source>
        <dbReference type="RuleBase" id="RU361153"/>
    </source>
</evidence>
<dbReference type="Proteomes" id="UP000036513">
    <property type="component" value="Unassembled WGS sequence"/>
</dbReference>
<feature type="signal peptide" evidence="4">
    <location>
        <begin position="1"/>
        <end position="21"/>
    </location>
</feature>
<dbReference type="InterPro" id="IPR051923">
    <property type="entry name" value="Glycosyl_Hydrolase_39"/>
</dbReference>
<keyword evidence="2 3" id="KW-0326">Glycosidase</keyword>
<dbReference type="Pfam" id="PF00150">
    <property type="entry name" value="Cellulase"/>
    <property type="match status" value="1"/>
</dbReference>
<sequence length="349" mass="37374" precursor="true">MRSFASRLLLCLLVTAGSVTACQPLGAAVPIGMTVHFRGADASSLDDQFDALAAMKASWVRVDVDWSVVEPVQNQLNWASADRLVDRALAHRMQVLLVLAFSPPWTTSTAGSNRARPDDPAAFANFARVAAQRYAPRGVHHWEIWNEPNTGKFWPPAPDVAEYGRLFRAAADAVRGVDPKATLLIGGLSPTYGSPGADVDPITYLGRLYDDGAAQLADGIAVHPYTFPSLPADRTQRTTGGFPDLPALHALMAERGDADKKVWITEYGAPTGTGPSAVSERDQAVTLLQARQLVDTWDWAGPLIYYELVDGGTDPGEIEDNFGVLRTDGSLKLAAVALIDTAADPLRGG</sequence>
<name>A0A0J6VKK8_9MYCO</name>
<keyword evidence="4" id="KW-0732">Signal</keyword>
<dbReference type="PANTHER" id="PTHR12631:SF10">
    <property type="entry name" value="BETA-XYLOSIDASE-LIKE PROTEIN-RELATED"/>
    <property type="match status" value="1"/>
</dbReference>
<dbReference type="AlphaFoldDB" id="A0A0J6VKK8"/>
<dbReference type="PANTHER" id="PTHR12631">
    <property type="entry name" value="ALPHA-L-IDURONIDASE"/>
    <property type="match status" value="1"/>
</dbReference>
<dbReference type="EC" id="3.2.1.37" evidence="6"/>
<keyword evidence="1 3" id="KW-0378">Hydrolase</keyword>
<dbReference type="SMR" id="A0A0J6VKK8"/>
<reference evidence="6 7" key="1">
    <citation type="journal article" date="2015" name="Genome Biol. Evol.">
        <title>Characterization of Three Mycobacterium spp. with Potential Use in Bioremediation by Genome Sequencing and Comparative Genomics.</title>
        <authorList>
            <person name="Das S."/>
            <person name="Pettersson B.M."/>
            <person name="Behra P.R."/>
            <person name="Ramesh M."/>
            <person name="Dasgupta S."/>
            <person name="Bhattacharya A."/>
            <person name="Kirsebom L.A."/>
        </authorList>
    </citation>
    <scope>NUCLEOTIDE SEQUENCE [LARGE SCALE GENOMIC DNA]</scope>
    <source>
        <strain evidence="6 7">DSM 43826</strain>
    </source>
</reference>
<dbReference type="GO" id="GO:0009044">
    <property type="term" value="F:xylan 1,4-beta-xylosidase activity"/>
    <property type="evidence" value="ECO:0007669"/>
    <property type="project" value="UniProtKB-EC"/>
</dbReference>
<evidence type="ECO:0000313" key="7">
    <source>
        <dbReference type="Proteomes" id="UP000036513"/>
    </source>
</evidence>
<dbReference type="Gene3D" id="3.20.20.80">
    <property type="entry name" value="Glycosidases"/>
    <property type="match status" value="1"/>
</dbReference>
<evidence type="ECO:0000256" key="4">
    <source>
        <dbReference type="SAM" id="SignalP"/>
    </source>
</evidence>
<dbReference type="SUPFAM" id="SSF51445">
    <property type="entry name" value="(Trans)glycosidases"/>
    <property type="match status" value="1"/>
</dbReference>
<comment type="caution">
    <text evidence="6">The sequence shown here is derived from an EMBL/GenBank/DDBJ whole genome shotgun (WGS) entry which is preliminary data.</text>
</comment>
<evidence type="ECO:0000256" key="2">
    <source>
        <dbReference type="ARBA" id="ARBA00023295"/>
    </source>
</evidence>
<protein>
    <submittedName>
        <fullName evidence="6">Beta-xylosidase</fullName>
        <ecNumber evidence="6">3.2.1.37</ecNumber>
    </submittedName>
</protein>
<proteinExistence type="inferred from homology"/>
<dbReference type="GO" id="GO:0000272">
    <property type="term" value="P:polysaccharide catabolic process"/>
    <property type="evidence" value="ECO:0007669"/>
    <property type="project" value="InterPro"/>
</dbReference>
<evidence type="ECO:0000259" key="5">
    <source>
        <dbReference type="Pfam" id="PF00150"/>
    </source>
</evidence>
<dbReference type="PATRIC" id="fig|37916.4.peg.4443"/>